<reference evidence="6" key="1">
    <citation type="journal article" date="2019" name="Int. J. Syst. Evol. Microbiol.">
        <title>The Global Catalogue of Microorganisms (GCM) 10K type strain sequencing project: providing services to taxonomists for standard genome sequencing and annotation.</title>
        <authorList>
            <consortium name="The Broad Institute Genomics Platform"/>
            <consortium name="The Broad Institute Genome Sequencing Center for Infectious Disease"/>
            <person name="Wu L."/>
            <person name="Ma J."/>
        </authorList>
    </citation>
    <scope>NUCLEOTIDE SEQUENCE [LARGE SCALE GENOMIC DNA]</scope>
    <source>
        <strain evidence="6">CCUG 43114</strain>
    </source>
</reference>
<dbReference type="PANTHER" id="PTHR33397:SF5">
    <property type="entry name" value="RNASE YUTE-RELATED"/>
    <property type="match status" value="1"/>
</dbReference>
<evidence type="ECO:0000313" key="6">
    <source>
        <dbReference type="Proteomes" id="UP001596122"/>
    </source>
</evidence>
<dbReference type="InterPro" id="IPR052379">
    <property type="entry name" value="Type_VII_TA_RNase"/>
</dbReference>
<accession>A0ABW0GHD1</accession>
<dbReference type="Gene3D" id="1.20.120.580">
    <property type="entry name" value="bsu32300-like"/>
    <property type="match status" value="1"/>
</dbReference>
<evidence type="ECO:0000256" key="4">
    <source>
        <dbReference type="ARBA" id="ARBA00024207"/>
    </source>
</evidence>
<keyword evidence="6" id="KW-1185">Reference proteome</keyword>
<comment type="caution">
    <text evidence="5">The sequence shown here is derived from an EMBL/GenBank/DDBJ whole genome shotgun (WGS) entry which is preliminary data.</text>
</comment>
<comment type="similarity">
    <text evidence="4">Belongs to the HepT RNase toxin family.</text>
</comment>
<protein>
    <submittedName>
        <fullName evidence="5">DUF86 domain-containing protein</fullName>
    </submittedName>
</protein>
<evidence type="ECO:0000256" key="3">
    <source>
        <dbReference type="ARBA" id="ARBA00022801"/>
    </source>
</evidence>
<keyword evidence="2" id="KW-0540">Nuclease</keyword>
<evidence type="ECO:0000256" key="2">
    <source>
        <dbReference type="ARBA" id="ARBA00022722"/>
    </source>
</evidence>
<dbReference type="InterPro" id="IPR037038">
    <property type="entry name" value="HepT-like_sf"/>
</dbReference>
<dbReference type="RefSeq" id="WP_340266537.1">
    <property type="nucleotide sequence ID" value="NZ_JBBEOG010000001.1"/>
</dbReference>
<dbReference type="NCBIfam" id="NF047751">
    <property type="entry name" value="HepT_toxin"/>
    <property type="match status" value="1"/>
</dbReference>
<evidence type="ECO:0000256" key="1">
    <source>
        <dbReference type="ARBA" id="ARBA00022649"/>
    </source>
</evidence>
<evidence type="ECO:0000313" key="5">
    <source>
        <dbReference type="EMBL" id="MFC5379343.1"/>
    </source>
</evidence>
<dbReference type="Pfam" id="PF01934">
    <property type="entry name" value="HepT-like"/>
    <property type="match status" value="1"/>
</dbReference>
<dbReference type="PANTHER" id="PTHR33397">
    <property type="entry name" value="UPF0331 PROTEIN YUTE"/>
    <property type="match status" value="1"/>
</dbReference>
<keyword evidence="3" id="KW-0378">Hydrolase</keyword>
<gene>
    <name evidence="5" type="ORF">ACFPJ6_00920</name>
</gene>
<proteinExistence type="inferred from homology"/>
<sequence>MVDEVRLARLLQRLGEQVSHLRARASEDPDELLRDEARLSGTKYRFVTAVEAVLDVSHHLLASELWGPADNSAAAVGLLARHGVLDSSLAQRLAGATGFRNVLVHGYAEVDDSRVVANLAHLADFDDFAEQVRAWAASTR</sequence>
<dbReference type="EMBL" id="JBHSLD010000001">
    <property type="protein sequence ID" value="MFC5379343.1"/>
    <property type="molecule type" value="Genomic_DNA"/>
</dbReference>
<keyword evidence="1" id="KW-1277">Toxin-antitoxin system</keyword>
<dbReference type="Proteomes" id="UP001596122">
    <property type="component" value="Unassembled WGS sequence"/>
</dbReference>
<name>A0ABW0GHD1_9MICO</name>
<dbReference type="InterPro" id="IPR008201">
    <property type="entry name" value="HepT-like"/>
</dbReference>
<organism evidence="5 6">
    <name type="scientific">Aquipuribacter nitratireducens</name>
    <dbReference type="NCBI Taxonomy" id="650104"/>
    <lineage>
        <taxon>Bacteria</taxon>
        <taxon>Bacillati</taxon>
        <taxon>Actinomycetota</taxon>
        <taxon>Actinomycetes</taxon>
        <taxon>Micrococcales</taxon>
        <taxon>Intrasporangiaceae</taxon>
        <taxon>Aquipuribacter</taxon>
    </lineage>
</organism>